<gene>
    <name evidence="4" type="ORF">H8E29_00595</name>
</gene>
<feature type="signal peptide" evidence="2">
    <location>
        <begin position="1"/>
        <end position="24"/>
    </location>
</feature>
<protein>
    <recommendedName>
        <fullName evidence="3">Nbr1 FW domain-containing protein</fullName>
    </recommendedName>
</protein>
<proteinExistence type="predicted"/>
<dbReference type="AlphaFoldDB" id="A0A8J6NH80"/>
<evidence type="ECO:0000259" key="3">
    <source>
        <dbReference type="Pfam" id="PF16158"/>
    </source>
</evidence>
<evidence type="ECO:0000256" key="1">
    <source>
        <dbReference type="SAM" id="MobiDB-lite"/>
    </source>
</evidence>
<name>A0A8J6NH80_9CHLR</name>
<dbReference type="Gene3D" id="2.60.40.10">
    <property type="entry name" value="Immunoglobulins"/>
    <property type="match status" value="1"/>
</dbReference>
<feature type="compositionally biased region" description="Polar residues" evidence="1">
    <location>
        <begin position="52"/>
        <end position="70"/>
    </location>
</feature>
<feature type="domain" description="Nbr1 FW" evidence="3">
    <location>
        <begin position="91"/>
        <end position="180"/>
    </location>
</feature>
<dbReference type="Proteomes" id="UP000614469">
    <property type="component" value="Unassembled WGS sequence"/>
</dbReference>
<dbReference type="PANTHER" id="PTHR20930:SF0">
    <property type="entry name" value="PROTEIN ILRUN"/>
    <property type="match status" value="1"/>
</dbReference>
<sequence length="311" mass="33961">MNKKTMIIIFAMSLIVSACGFPSAADTERISTAAAQTVEARFTQMAVESATPEPTKTQKKPSPTLTMTPTKVPTSLAVPDGCLVANFVSETIPDGTLIETGAYFWKSWTIQNNGTCTWNKNYKLVFWDGDLLGAAGEYNFFDDISPGETMTFPIQLLAPDVAGNYQGSWKIKSPSGAYFGVGQYDVPISVNVNVGDPGDLEPGIISVVYSLSRDPEFGCPANVFWTIHADITVSGPMNIRARFAKSDGVWESKETLIFDEAASKTMSMTWPLYKGAGPAPRWVQLVVLHPDDEDVYYPTYTFVNNCPDVVD</sequence>
<comment type="caution">
    <text evidence="4">The sequence shown here is derived from an EMBL/GenBank/DDBJ whole genome shotgun (WGS) entry which is preliminary data.</text>
</comment>
<dbReference type="EMBL" id="JACNJN010000023">
    <property type="protein sequence ID" value="MBC8333740.1"/>
    <property type="molecule type" value="Genomic_DNA"/>
</dbReference>
<evidence type="ECO:0000313" key="5">
    <source>
        <dbReference type="Proteomes" id="UP000614469"/>
    </source>
</evidence>
<dbReference type="CDD" id="cd14947">
    <property type="entry name" value="NBR1_like"/>
    <property type="match status" value="1"/>
</dbReference>
<feature type="region of interest" description="Disordered" evidence="1">
    <location>
        <begin position="46"/>
        <end position="70"/>
    </location>
</feature>
<evidence type="ECO:0000313" key="4">
    <source>
        <dbReference type="EMBL" id="MBC8333740.1"/>
    </source>
</evidence>
<organism evidence="4 5">
    <name type="scientific">Candidatus Desulfolinea nitratireducens</name>
    <dbReference type="NCBI Taxonomy" id="2841698"/>
    <lineage>
        <taxon>Bacteria</taxon>
        <taxon>Bacillati</taxon>
        <taxon>Chloroflexota</taxon>
        <taxon>Anaerolineae</taxon>
        <taxon>Anaerolineales</taxon>
        <taxon>Anaerolineales incertae sedis</taxon>
        <taxon>Candidatus Desulfolinea</taxon>
    </lineage>
</organism>
<reference evidence="4 5" key="1">
    <citation type="submission" date="2020-08" db="EMBL/GenBank/DDBJ databases">
        <title>Bridging the membrane lipid divide: bacteria of the FCB group superphylum have the potential to synthesize archaeal ether lipids.</title>
        <authorList>
            <person name="Villanueva L."/>
            <person name="Von Meijenfeldt F.A.B."/>
            <person name="Westbye A.B."/>
            <person name="Yadav S."/>
            <person name="Hopmans E.C."/>
            <person name="Dutilh B.E."/>
            <person name="Sinninghe Damste J.S."/>
        </authorList>
    </citation>
    <scope>NUCLEOTIDE SEQUENCE [LARGE SCALE GENOMIC DNA]</scope>
    <source>
        <strain evidence="4">NIOZ-UU36</strain>
    </source>
</reference>
<evidence type="ECO:0000256" key="2">
    <source>
        <dbReference type="SAM" id="SignalP"/>
    </source>
</evidence>
<dbReference type="PROSITE" id="PS51257">
    <property type="entry name" value="PROKAR_LIPOPROTEIN"/>
    <property type="match status" value="1"/>
</dbReference>
<keyword evidence="2" id="KW-0732">Signal</keyword>
<dbReference type="PANTHER" id="PTHR20930">
    <property type="entry name" value="OVARIAN CARCINOMA ANTIGEN CA125-RELATED"/>
    <property type="match status" value="1"/>
</dbReference>
<dbReference type="InterPro" id="IPR013783">
    <property type="entry name" value="Ig-like_fold"/>
</dbReference>
<accession>A0A8J6NH80</accession>
<dbReference type="InterPro" id="IPR032350">
    <property type="entry name" value="Nbr1_FW"/>
</dbReference>
<dbReference type="Pfam" id="PF16158">
    <property type="entry name" value="N_BRCA1_IG"/>
    <property type="match status" value="1"/>
</dbReference>
<feature type="chain" id="PRO_5035239587" description="Nbr1 FW domain-containing protein" evidence="2">
    <location>
        <begin position="25"/>
        <end position="311"/>
    </location>
</feature>